<name>A0AAQ1MBM4_9FIRM</name>
<dbReference type="PANTHER" id="PTHR43464:SF19">
    <property type="entry name" value="UBIQUINONE BIOSYNTHESIS O-METHYLTRANSFERASE, MITOCHONDRIAL"/>
    <property type="match status" value="1"/>
</dbReference>
<dbReference type="Gene3D" id="3.40.50.150">
    <property type="entry name" value="Vaccinia Virus protein VP39"/>
    <property type="match status" value="1"/>
</dbReference>
<dbReference type="InterPro" id="IPR041698">
    <property type="entry name" value="Methyltransf_25"/>
</dbReference>
<evidence type="ECO:0000256" key="2">
    <source>
        <dbReference type="ARBA" id="ARBA00022679"/>
    </source>
</evidence>
<dbReference type="Gene3D" id="2.20.25.110">
    <property type="entry name" value="S-adenosyl-L-methionine-dependent methyltransferases"/>
    <property type="match status" value="1"/>
</dbReference>
<dbReference type="Proteomes" id="UP000184089">
    <property type="component" value="Unassembled WGS sequence"/>
</dbReference>
<comment type="caution">
    <text evidence="6">The sequence shown here is derived from an EMBL/GenBank/DDBJ whole genome shotgun (WGS) entry which is preliminary data.</text>
</comment>
<protein>
    <submittedName>
        <fullName evidence="6">Methyltransferase domain-containing protein</fullName>
    </submittedName>
</protein>
<dbReference type="CDD" id="cd02440">
    <property type="entry name" value="AdoMet_MTases"/>
    <property type="match status" value="1"/>
</dbReference>
<reference evidence="6" key="1">
    <citation type="submission" date="2016-11" db="EMBL/GenBank/DDBJ databases">
        <authorList>
            <person name="Varghese N."/>
            <person name="Submissions S."/>
        </authorList>
    </citation>
    <scope>NUCLEOTIDE SEQUENCE</scope>
    <source>
        <strain evidence="6">DSM 4029</strain>
    </source>
</reference>
<dbReference type="GO" id="GO:0032259">
    <property type="term" value="P:methylation"/>
    <property type="evidence" value="ECO:0007669"/>
    <property type="project" value="UniProtKB-KW"/>
</dbReference>
<reference evidence="7" key="2">
    <citation type="submission" date="2016-11" db="EMBL/GenBank/DDBJ databases">
        <authorList>
            <person name="Jaros S."/>
            <person name="Januszkiewicz K."/>
            <person name="Wedrychowicz H."/>
        </authorList>
    </citation>
    <scope>NUCLEOTIDE SEQUENCE [LARGE SCALE GENOMIC DNA]</scope>
    <source>
        <strain evidence="7">DSM 4029</strain>
    </source>
</reference>
<accession>A0AAQ1MBM4</accession>
<dbReference type="GO" id="GO:0008168">
    <property type="term" value="F:methyltransferase activity"/>
    <property type="evidence" value="ECO:0007669"/>
    <property type="project" value="UniProtKB-KW"/>
</dbReference>
<keyword evidence="8" id="KW-1185">Reference proteome</keyword>
<reference evidence="5 8" key="3">
    <citation type="journal article" date="2019" name="Nat. Med.">
        <title>A library of human gut bacterial isolates paired with longitudinal multiomics data enables mechanistic microbiome research.</title>
        <authorList>
            <person name="Poyet M."/>
            <person name="Groussin M."/>
            <person name="Gibbons S.M."/>
            <person name="Avila-Pacheco J."/>
            <person name="Jiang X."/>
            <person name="Kearney S.M."/>
            <person name="Perrotta A.R."/>
            <person name="Berdy B."/>
            <person name="Zhao S."/>
            <person name="Lieberman T.D."/>
            <person name="Swanson P.K."/>
            <person name="Smith M."/>
            <person name="Roesemann S."/>
            <person name="Alexander J.E."/>
            <person name="Rich S.A."/>
            <person name="Livny J."/>
            <person name="Vlamakis H."/>
            <person name="Clish C."/>
            <person name="Bullock K."/>
            <person name="Deik A."/>
            <person name="Scott J."/>
            <person name="Pierce K.A."/>
            <person name="Xavier R.J."/>
            <person name="Alm E.J."/>
        </authorList>
    </citation>
    <scope>NUCLEOTIDE SEQUENCE [LARGE SCALE GENOMIC DNA]</scope>
    <source>
        <strain evidence="5 8">BIOML-A2</strain>
    </source>
</reference>
<keyword evidence="2" id="KW-0808">Transferase</keyword>
<evidence type="ECO:0000256" key="1">
    <source>
        <dbReference type="ARBA" id="ARBA00022603"/>
    </source>
</evidence>
<feature type="domain" description="Methyltransferase" evidence="4">
    <location>
        <begin position="46"/>
        <end position="141"/>
    </location>
</feature>
<evidence type="ECO:0000259" key="4">
    <source>
        <dbReference type="Pfam" id="PF13649"/>
    </source>
</evidence>
<proteinExistence type="predicted"/>
<evidence type="ECO:0000313" key="5">
    <source>
        <dbReference type="EMBL" id="MZL69465.1"/>
    </source>
</evidence>
<keyword evidence="3" id="KW-0949">S-adenosyl-L-methionine</keyword>
<dbReference type="SUPFAM" id="SSF53335">
    <property type="entry name" value="S-adenosyl-L-methionine-dependent methyltransferases"/>
    <property type="match status" value="1"/>
</dbReference>
<organism evidence="6 7">
    <name type="scientific">Bittarella massiliensis</name>
    <name type="common">ex Durand et al. 2017</name>
    <dbReference type="NCBI Taxonomy" id="1720313"/>
    <lineage>
        <taxon>Bacteria</taxon>
        <taxon>Bacillati</taxon>
        <taxon>Bacillota</taxon>
        <taxon>Clostridia</taxon>
        <taxon>Eubacteriales</taxon>
        <taxon>Oscillospiraceae</taxon>
        <taxon>Bittarella (ex Durand et al. 2017)</taxon>
    </lineage>
</organism>
<evidence type="ECO:0000313" key="6">
    <source>
        <dbReference type="EMBL" id="SHF75190.1"/>
    </source>
</evidence>
<dbReference type="EMBL" id="WWVX01000004">
    <property type="protein sequence ID" value="MZL69465.1"/>
    <property type="molecule type" value="Genomic_DNA"/>
</dbReference>
<sequence>MKDRQQNFYGNFAGFYDALTENVDRARMAGFIVEKLAEQGIDGGIVLDAGCGTGELCLHLARAGYDLIGADPSEEMLEIARERVMESGEDILLLGQGMEELDLYGTIRAAVSTLDTVNHLPDREAVRRAFSRVSLFMEEGGVFLFDVNTHYKHAQVLGNNAYLYDLGDLYCGWQNEWREEEGVTDISLTFFEEGEDGRFDRCDECFSETWYAPEFLQTALEEAGFALLQRFDGYRDRPVTEKSQRVVYLAKKEGK</sequence>
<dbReference type="Proteomes" id="UP000474718">
    <property type="component" value="Unassembled WGS sequence"/>
</dbReference>
<keyword evidence="1 6" id="KW-0489">Methyltransferase</keyword>
<dbReference type="AlphaFoldDB" id="A0AAQ1MBM4"/>
<evidence type="ECO:0000313" key="7">
    <source>
        <dbReference type="Proteomes" id="UP000184089"/>
    </source>
</evidence>
<evidence type="ECO:0000313" key="8">
    <source>
        <dbReference type="Proteomes" id="UP000474718"/>
    </source>
</evidence>
<dbReference type="EMBL" id="FQVY01000001">
    <property type="protein sequence ID" value="SHF75190.1"/>
    <property type="molecule type" value="Genomic_DNA"/>
</dbReference>
<gene>
    <name evidence="5" type="ORF">GT747_06755</name>
    <name evidence="6" type="ORF">SAMN05444424_0556</name>
</gene>
<dbReference type="InterPro" id="IPR029063">
    <property type="entry name" value="SAM-dependent_MTases_sf"/>
</dbReference>
<dbReference type="RefSeq" id="WP_021659163.1">
    <property type="nucleotide sequence ID" value="NZ_FQVY01000001.1"/>
</dbReference>
<dbReference type="PANTHER" id="PTHR43464">
    <property type="entry name" value="METHYLTRANSFERASE"/>
    <property type="match status" value="1"/>
</dbReference>
<evidence type="ECO:0000256" key="3">
    <source>
        <dbReference type="ARBA" id="ARBA00022691"/>
    </source>
</evidence>
<dbReference type="Pfam" id="PF13649">
    <property type="entry name" value="Methyltransf_25"/>
    <property type="match status" value="1"/>
</dbReference>